<accession>A0A835VKT4</accession>
<protein>
    <submittedName>
        <fullName evidence="1">Uncharacterized protein</fullName>
    </submittedName>
</protein>
<dbReference type="OrthoDB" id="6415790at2759"/>
<proteinExistence type="predicted"/>
<dbReference type="EMBL" id="JADCNM010000001">
    <property type="protein sequence ID" value="KAG0500573.1"/>
    <property type="molecule type" value="Genomic_DNA"/>
</dbReference>
<gene>
    <name evidence="1" type="ORF">HPP92_000645</name>
</gene>
<sequence length="130" mass="14600">MEQFVHSLERYGPHREDRAGVWAASGKSPISYAGKQEQRKECCSAGFSSGKESFSARLGRCALRKREGMRGKKKSLDKDELSEDYCFVCKDGGEIRVCDFKNSLIFYHFGNLGSILMGCPSSFVRLLSVR</sequence>
<organism evidence="1 2">
    <name type="scientific">Vanilla planifolia</name>
    <name type="common">Vanilla</name>
    <dbReference type="NCBI Taxonomy" id="51239"/>
    <lineage>
        <taxon>Eukaryota</taxon>
        <taxon>Viridiplantae</taxon>
        <taxon>Streptophyta</taxon>
        <taxon>Embryophyta</taxon>
        <taxon>Tracheophyta</taxon>
        <taxon>Spermatophyta</taxon>
        <taxon>Magnoliopsida</taxon>
        <taxon>Liliopsida</taxon>
        <taxon>Asparagales</taxon>
        <taxon>Orchidaceae</taxon>
        <taxon>Vanilloideae</taxon>
        <taxon>Vanilleae</taxon>
        <taxon>Vanilla</taxon>
    </lineage>
</organism>
<evidence type="ECO:0000313" key="2">
    <source>
        <dbReference type="Proteomes" id="UP000639772"/>
    </source>
</evidence>
<evidence type="ECO:0000313" key="1">
    <source>
        <dbReference type="EMBL" id="KAG0500573.1"/>
    </source>
</evidence>
<comment type="caution">
    <text evidence="1">The sequence shown here is derived from an EMBL/GenBank/DDBJ whole genome shotgun (WGS) entry which is preliminary data.</text>
</comment>
<dbReference type="Proteomes" id="UP000639772">
    <property type="component" value="Chromosome 1"/>
</dbReference>
<dbReference type="InterPro" id="IPR013083">
    <property type="entry name" value="Znf_RING/FYVE/PHD"/>
</dbReference>
<dbReference type="Gene3D" id="3.30.40.10">
    <property type="entry name" value="Zinc/RING finger domain, C3HC4 (zinc finger)"/>
    <property type="match status" value="1"/>
</dbReference>
<reference evidence="1 2" key="1">
    <citation type="journal article" date="2020" name="Nat. Food">
        <title>A phased Vanilla planifolia genome enables genetic improvement of flavour and production.</title>
        <authorList>
            <person name="Hasing T."/>
            <person name="Tang H."/>
            <person name="Brym M."/>
            <person name="Khazi F."/>
            <person name="Huang T."/>
            <person name="Chambers A.H."/>
        </authorList>
    </citation>
    <scope>NUCLEOTIDE SEQUENCE [LARGE SCALE GENOMIC DNA]</scope>
    <source>
        <tissue evidence="1">Leaf</tissue>
    </source>
</reference>
<dbReference type="AlphaFoldDB" id="A0A835VKT4"/>
<name>A0A835VKT4_VANPL</name>